<sequence length="80" mass="9324">MELTPKNSMGLTPTLLHETIVLKYPEQIKQDNLSSNRTFERYDFFLCAQQNSDPFLLFIANNFFLEKKAVFFALENSKVS</sequence>
<evidence type="ECO:0000313" key="1">
    <source>
        <dbReference type="EMBL" id="BDS09660.1"/>
    </source>
</evidence>
<dbReference type="AlphaFoldDB" id="A0A915YAY7"/>
<dbReference type="EMBL" id="AP026867">
    <property type="protein sequence ID" value="BDS09660.1"/>
    <property type="molecule type" value="Genomic_DNA"/>
</dbReference>
<reference evidence="1" key="1">
    <citation type="submission" date="2022-09" db="EMBL/GenBank/DDBJ databases">
        <title>Aureispira anguillicida sp. nov., isolated from Leptocephalus of Japanese eel Anguilla japonica.</title>
        <authorList>
            <person name="Yuasa K."/>
            <person name="Mekata T."/>
            <person name="Ikunari K."/>
        </authorList>
    </citation>
    <scope>NUCLEOTIDE SEQUENCE</scope>
    <source>
        <strain evidence="1">EL160426</strain>
    </source>
</reference>
<dbReference type="Proteomes" id="UP001060919">
    <property type="component" value="Chromosome"/>
</dbReference>
<name>A0A915YAY7_9BACT</name>
<accession>A0A915YAY7</accession>
<keyword evidence="2" id="KW-1185">Reference proteome</keyword>
<organism evidence="1 2">
    <name type="scientific">Aureispira anguillae</name>
    <dbReference type="NCBI Taxonomy" id="2864201"/>
    <lineage>
        <taxon>Bacteria</taxon>
        <taxon>Pseudomonadati</taxon>
        <taxon>Bacteroidota</taxon>
        <taxon>Saprospiria</taxon>
        <taxon>Saprospirales</taxon>
        <taxon>Saprospiraceae</taxon>
        <taxon>Aureispira</taxon>
    </lineage>
</organism>
<gene>
    <name evidence="1" type="ORF">AsAng_0003640</name>
</gene>
<protein>
    <submittedName>
        <fullName evidence="1">Uncharacterized protein</fullName>
    </submittedName>
</protein>
<proteinExistence type="predicted"/>
<dbReference type="KEGG" id="aup:AsAng_0003640"/>
<evidence type="ECO:0000313" key="2">
    <source>
        <dbReference type="Proteomes" id="UP001060919"/>
    </source>
</evidence>